<comment type="caution">
    <text evidence="5">The sequence shown here is derived from an EMBL/GenBank/DDBJ whole genome shotgun (WGS) entry which is preliminary data.</text>
</comment>
<dbReference type="Gene3D" id="1.20.120.530">
    <property type="entry name" value="GntR ligand-binding domain-like"/>
    <property type="match status" value="1"/>
</dbReference>
<dbReference type="Pfam" id="PF07729">
    <property type="entry name" value="FCD"/>
    <property type="match status" value="1"/>
</dbReference>
<sequence length="297" mass="34256">MKDNSVYKRSYNACLELIDTLQPGEFLGTEPALARQLEVSRTTVRAILARLEDVGIVHLSGREKSVLRKPQESDYFPEPETESSAALVERKFMNYILRGDMMPGTVISSLDLARQFNVSTSAIREYLNGFSRFGLIAKRPNSSWIFQGFTKEFALELSDIRQLFEMQSLEHFAADPGGRETLRQLRADHIDLLARIDSDYHSFSALDERFHRAINDASHNRFIREFYDVISLIFHYHFQWSKVDERERNEKAIHEHLAIIEALEQGNMKLARKAASLHLLSARQTLLRSIRQENAPD</sequence>
<dbReference type="GO" id="GO:0003677">
    <property type="term" value="F:DNA binding"/>
    <property type="evidence" value="ECO:0007669"/>
    <property type="project" value="UniProtKB-KW"/>
</dbReference>
<dbReference type="InterPro" id="IPR008920">
    <property type="entry name" value="TF_FadR/GntR_C"/>
</dbReference>
<evidence type="ECO:0000256" key="3">
    <source>
        <dbReference type="ARBA" id="ARBA00023163"/>
    </source>
</evidence>
<organism evidence="5 6">
    <name type="scientific">Paracoccus thiocyanatus</name>
    <dbReference type="NCBI Taxonomy" id="34006"/>
    <lineage>
        <taxon>Bacteria</taxon>
        <taxon>Pseudomonadati</taxon>
        <taxon>Pseudomonadota</taxon>
        <taxon>Alphaproteobacteria</taxon>
        <taxon>Rhodobacterales</taxon>
        <taxon>Paracoccaceae</taxon>
        <taxon>Paracoccus</taxon>
    </lineage>
</organism>
<proteinExistence type="predicted"/>
<dbReference type="EMBL" id="QFCQ01000015">
    <property type="protein sequence ID" value="RDW14058.1"/>
    <property type="molecule type" value="Genomic_DNA"/>
</dbReference>
<evidence type="ECO:0000313" key="6">
    <source>
        <dbReference type="Proteomes" id="UP000256679"/>
    </source>
</evidence>
<dbReference type="SUPFAM" id="SSF46785">
    <property type="entry name" value="Winged helix' DNA-binding domain"/>
    <property type="match status" value="2"/>
</dbReference>
<gene>
    <name evidence="5" type="ORF">DIE28_04745</name>
</gene>
<dbReference type="InterPro" id="IPR011711">
    <property type="entry name" value="GntR_C"/>
</dbReference>
<dbReference type="InterPro" id="IPR036388">
    <property type="entry name" value="WH-like_DNA-bd_sf"/>
</dbReference>
<accession>A0A3D8PFL8</accession>
<evidence type="ECO:0000259" key="4">
    <source>
        <dbReference type="SMART" id="SM00895"/>
    </source>
</evidence>
<dbReference type="PRINTS" id="PR00035">
    <property type="entry name" value="HTHGNTR"/>
</dbReference>
<dbReference type="AlphaFoldDB" id="A0A3D8PFL8"/>
<evidence type="ECO:0000313" key="5">
    <source>
        <dbReference type="EMBL" id="RDW14058.1"/>
    </source>
</evidence>
<evidence type="ECO:0000256" key="2">
    <source>
        <dbReference type="ARBA" id="ARBA00023125"/>
    </source>
</evidence>
<dbReference type="RefSeq" id="WP_115754947.1">
    <property type="nucleotide sequence ID" value="NZ_QFCQ01000015.1"/>
</dbReference>
<evidence type="ECO:0000256" key="1">
    <source>
        <dbReference type="ARBA" id="ARBA00023015"/>
    </source>
</evidence>
<reference evidence="5 6" key="1">
    <citation type="submission" date="2018-05" db="EMBL/GenBank/DDBJ databases">
        <title>Whole genome sequencing of Paracoccus thiocyanatus SST.</title>
        <authorList>
            <person name="Ghosh W."/>
            <person name="Rameez M.J."/>
            <person name="Roy C."/>
        </authorList>
    </citation>
    <scope>NUCLEOTIDE SEQUENCE [LARGE SCALE GENOMIC DNA]</scope>
    <source>
        <strain evidence="5 6">SST</strain>
    </source>
</reference>
<dbReference type="Pfam" id="PF00392">
    <property type="entry name" value="GntR"/>
    <property type="match status" value="1"/>
</dbReference>
<dbReference type="SUPFAM" id="SSF48008">
    <property type="entry name" value="GntR ligand-binding domain-like"/>
    <property type="match status" value="1"/>
</dbReference>
<dbReference type="SMART" id="SM00895">
    <property type="entry name" value="FCD"/>
    <property type="match status" value="1"/>
</dbReference>
<keyword evidence="2" id="KW-0238">DNA-binding</keyword>
<dbReference type="InterPro" id="IPR000524">
    <property type="entry name" value="Tscrpt_reg_HTH_GntR"/>
</dbReference>
<dbReference type="Gene3D" id="1.10.10.10">
    <property type="entry name" value="Winged helix-like DNA-binding domain superfamily/Winged helix DNA-binding domain"/>
    <property type="match status" value="2"/>
</dbReference>
<name>A0A3D8PFL8_9RHOB</name>
<dbReference type="PANTHER" id="PTHR43537:SF51">
    <property type="entry name" value="HTH-TYPE TRANSCRIPTIONAL REGULATOR LGOR-RELATED"/>
    <property type="match status" value="1"/>
</dbReference>
<feature type="domain" description="GntR C-terminal" evidence="4">
    <location>
        <begin position="156"/>
        <end position="281"/>
    </location>
</feature>
<keyword evidence="3" id="KW-0804">Transcription</keyword>
<dbReference type="PANTHER" id="PTHR43537">
    <property type="entry name" value="TRANSCRIPTIONAL REGULATOR, GNTR FAMILY"/>
    <property type="match status" value="1"/>
</dbReference>
<dbReference type="InterPro" id="IPR036390">
    <property type="entry name" value="WH_DNA-bd_sf"/>
</dbReference>
<dbReference type="GO" id="GO:0003700">
    <property type="term" value="F:DNA-binding transcription factor activity"/>
    <property type="evidence" value="ECO:0007669"/>
    <property type="project" value="InterPro"/>
</dbReference>
<protein>
    <submittedName>
        <fullName evidence="5">GntR family transcriptional regulator</fullName>
    </submittedName>
</protein>
<keyword evidence="1" id="KW-0805">Transcription regulation</keyword>
<keyword evidence="6" id="KW-1185">Reference proteome</keyword>
<dbReference type="Proteomes" id="UP000256679">
    <property type="component" value="Unassembled WGS sequence"/>
</dbReference>